<dbReference type="GO" id="GO:0016020">
    <property type="term" value="C:membrane"/>
    <property type="evidence" value="ECO:0007669"/>
    <property type="project" value="UniProtKB-SubCell"/>
</dbReference>
<comment type="subcellular location">
    <subcellularLocation>
        <location evidence="1">Membrane</location>
        <topology evidence="1">Multi-pass membrane protein</topology>
    </subcellularLocation>
</comment>
<organism evidence="7 8">
    <name type="scientific">Saprolegnia diclina (strain VS20)</name>
    <dbReference type="NCBI Taxonomy" id="1156394"/>
    <lineage>
        <taxon>Eukaryota</taxon>
        <taxon>Sar</taxon>
        <taxon>Stramenopiles</taxon>
        <taxon>Oomycota</taxon>
        <taxon>Saprolegniomycetes</taxon>
        <taxon>Saprolegniales</taxon>
        <taxon>Saprolegniaceae</taxon>
        <taxon>Saprolegnia</taxon>
    </lineage>
</organism>
<feature type="transmembrane region" description="Helical" evidence="5">
    <location>
        <begin position="516"/>
        <end position="541"/>
    </location>
</feature>
<gene>
    <name evidence="7" type="ORF">SDRG_14029</name>
</gene>
<dbReference type="RefSeq" id="XP_008618354.1">
    <property type="nucleotide sequence ID" value="XM_008620132.1"/>
</dbReference>
<dbReference type="Pfam" id="PF08016">
    <property type="entry name" value="PKD_channel"/>
    <property type="match status" value="1"/>
</dbReference>
<keyword evidence="4 5" id="KW-0472">Membrane</keyword>
<feature type="transmembrane region" description="Helical" evidence="5">
    <location>
        <begin position="298"/>
        <end position="320"/>
    </location>
</feature>
<dbReference type="STRING" id="1156394.T0Q444"/>
<dbReference type="PANTHER" id="PTHR10877:SF183">
    <property type="entry name" value="AT14535P-RELATED"/>
    <property type="match status" value="1"/>
</dbReference>
<dbReference type="PANTHER" id="PTHR10877">
    <property type="entry name" value="POLYCYSTIN FAMILY MEMBER"/>
    <property type="match status" value="1"/>
</dbReference>
<dbReference type="InterPro" id="IPR013122">
    <property type="entry name" value="PKD1_2_channel"/>
</dbReference>
<dbReference type="Proteomes" id="UP000030762">
    <property type="component" value="Unassembled WGS sequence"/>
</dbReference>
<keyword evidence="8" id="KW-1185">Reference proteome</keyword>
<dbReference type="InParanoid" id="T0Q444"/>
<evidence type="ECO:0000256" key="2">
    <source>
        <dbReference type="ARBA" id="ARBA00022692"/>
    </source>
</evidence>
<evidence type="ECO:0000259" key="6">
    <source>
        <dbReference type="Pfam" id="PF08016"/>
    </source>
</evidence>
<dbReference type="AlphaFoldDB" id="T0Q444"/>
<dbReference type="VEuPathDB" id="FungiDB:SDRG_14029"/>
<reference evidence="7 8" key="1">
    <citation type="submission" date="2012-04" db="EMBL/GenBank/DDBJ databases">
        <title>The Genome Sequence of Saprolegnia declina VS20.</title>
        <authorList>
            <consortium name="The Broad Institute Genome Sequencing Platform"/>
            <person name="Russ C."/>
            <person name="Nusbaum C."/>
            <person name="Tyler B."/>
            <person name="van West P."/>
            <person name="Dieguez-Uribeondo J."/>
            <person name="de Bruijn I."/>
            <person name="Tripathy S."/>
            <person name="Jiang R."/>
            <person name="Young S.K."/>
            <person name="Zeng Q."/>
            <person name="Gargeya S."/>
            <person name="Fitzgerald M."/>
            <person name="Haas B."/>
            <person name="Abouelleil A."/>
            <person name="Alvarado L."/>
            <person name="Arachchi H.M."/>
            <person name="Berlin A."/>
            <person name="Chapman S.B."/>
            <person name="Goldberg J."/>
            <person name="Griggs A."/>
            <person name="Gujja S."/>
            <person name="Hansen M."/>
            <person name="Howarth C."/>
            <person name="Imamovic A."/>
            <person name="Larimer J."/>
            <person name="McCowen C."/>
            <person name="Montmayeur A."/>
            <person name="Murphy C."/>
            <person name="Neiman D."/>
            <person name="Pearson M."/>
            <person name="Priest M."/>
            <person name="Roberts A."/>
            <person name="Saif S."/>
            <person name="Shea T."/>
            <person name="Sisk P."/>
            <person name="Sykes S."/>
            <person name="Wortman J."/>
            <person name="Nusbaum C."/>
            <person name="Birren B."/>
        </authorList>
    </citation>
    <scope>NUCLEOTIDE SEQUENCE [LARGE SCALE GENOMIC DNA]</scope>
    <source>
        <strain evidence="7 8">VS20</strain>
    </source>
</reference>
<feature type="domain" description="Polycystin cation channel PKD1/PKD2" evidence="6">
    <location>
        <begin position="383"/>
        <end position="541"/>
    </location>
</feature>
<keyword evidence="2 5" id="KW-0812">Transmembrane</keyword>
<dbReference type="InterPro" id="IPR051223">
    <property type="entry name" value="Polycystin"/>
</dbReference>
<dbReference type="EMBL" id="JH767197">
    <property type="protein sequence ID" value="EQC28205.1"/>
    <property type="molecule type" value="Genomic_DNA"/>
</dbReference>
<evidence type="ECO:0000256" key="1">
    <source>
        <dbReference type="ARBA" id="ARBA00004141"/>
    </source>
</evidence>
<feature type="transmembrane region" description="Helical" evidence="5">
    <location>
        <begin position="415"/>
        <end position="435"/>
    </location>
</feature>
<keyword evidence="3 5" id="KW-1133">Transmembrane helix</keyword>
<sequence>MKSFSTHYVQESSPVTHPGVWGAQDLETAETPLAMLEPEAMSISTQRARIGLQARQDLRHHFVNVPVPCLLFFAFIAMVLTHTPIHQVYLADHGVSSSLNPKASDVVQSKTIVNFMKIRAMDDIPKWINNSVLPSVFTKTAVNGTILPPELQGRISSYNQLVGAVEFSIFNTRMTKCESDSLLAKRYGPCFDFSMESDVKEGDLATRNLRRQPWYTMYIPIANPDPYARFKRWVDEGSAGGYFLSMATREFHVKITTYNGELDMFSYLHFEIHVEEGGAYTPTYSVQSVPTNPYSTSVLNTILDIIVGIFVLAVLGRRLLTIKRQICRQVAWRCDARTTFIEWCSILCVGLYYAAWVQICQKFFASHFEDELAKLTTFYDDLYKLPLAEQRIQMGKSNQPDVSDFIDTFGPSIQFLYVISIVACLQLVVHVLAAFQFHPTMNILTNTIVASLKRLGAFLFIFLLVVMALATSGCLLFGPQLDEFSSLHKSMVTCINMLFGGYSYDMIKDYNDLAILWYWASQSIITLVLINIMLAVIIAAHEDVVTTNEGKRSFITEFIAVLQDVLSIYVLRRPDHLRRLETILNQDVNGTTVWTAKQIAQAINVTDLQGEKTIRKLEVFANTVSSSERTVLPSKAASMLDAAAVLAKVASMDAKVQDVDAKLAFIVELLRQQQQTHL</sequence>
<dbReference type="Gene3D" id="1.10.287.70">
    <property type="match status" value="1"/>
</dbReference>
<accession>T0Q444</accession>
<dbReference type="GeneID" id="19954756"/>
<evidence type="ECO:0000256" key="3">
    <source>
        <dbReference type="ARBA" id="ARBA00022989"/>
    </source>
</evidence>
<evidence type="ECO:0000256" key="4">
    <source>
        <dbReference type="ARBA" id="ARBA00023136"/>
    </source>
</evidence>
<evidence type="ECO:0000313" key="7">
    <source>
        <dbReference type="EMBL" id="EQC28205.1"/>
    </source>
</evidence>
<proteinExistence type="predicted"/>
<protein>
    <recommendedName>
        <fullName evidence="6">Polycystin cation channel PKD1/PKD2 domain-containing protein</fullName>
    </recommendedName>
</protein>
<feature type="transmembrane region" description="Helical" evidence="5">
    <location>
        <begin position="62"/>
        <end position="80"/>
    </location>
</feature>
<dbReference type="OrthoDB" id="444119at2759"/>
<feature type="transmembrane region" description="Helical" evidence="5">
    <location>
        <begin position="455"/>
        <end position="478"/>
    </location>
</feature>
<dbReference type="eggNOG" id="KOG3599">
    <property type="taxonomic scope" value="Eukaryota"/>
</dbReference>
<evidence type="ECO:0000313" key="8">
    <source>
        <dbReference type="Proteomes" id="UP000030762"/>
    </source>
</evidence>
<name>T0Q444_SAPDV</name>
<feature type="transmembrane region" description="Helical" evidence="5">
    <location>
        <begin position="340"/>
        <end position="359"/>
    </location>
</feature>
<evidence type="ECO:0000256" key="5">
    <source>
        <dbReference type="SAM" id="Phobius"/>
    </source>
</evidence>